<dbReference type="OrthoDB" id="9815923at2"/>
<dbReference type="Gene3D" id="3.90.550.10">
    <property type="entry name" value="Spore Coat Polysaccharide Biosynthesis Protein SpsA, Chain A"/>
    <property type="match status" value="1"/>
</dbReference>
<evidence type="ECO:0000259" key="1">
    <source>
        <dbReference type="Pfam" id="PF00535"/>
    </source>
</evidence>
<dbReference type="CDD" id="cd02511">
    <property type="entry name" value="Beta4Glucosyltransferase"/>
    <property type="match status" value="1"/>
</dbReference>
<name>A0A498RGV4_9FIRM</name>
<dbReference type="EMBL" id="UPPP01000116">
    <property type="protein sequence ID" value="VBB09312.1"/>
    <property type="molecule type" value="Genomic_DNA"/>
</dbReference>
<evidence type="ECO:0000313" key="3">
    <source>
        <dbReference type="Proteomes" id="UP000277811"/>
    </source>
</evidence>
<dbReference type="InterPro" id="IPR029044">
    <property type="entry name" value="Nucleotide-diphossugar_trans"/>
</dbReference>
<feature type="domain" description="Glycosyltransferase 2-like" evidence="1">
    <location>
        <begin position="6"/>
        <end position="117"/>
    </location>
</feature>
<gene>
    <name evidence="2" type="ORF">LUCI_4602</name>
</gene>
<dbReference type="GO" id="GO:0016740">
    <property type="term" value="F:transferase activity"/>
    <property type="evidence" value="ECO:0007669"/>
    <property type="project" value="UniProtKB-KW"/>
</dbReference>
<sequence>MRKPISVIIHTFNEEKNIRNCLECVKWADEIIVVDMYSDDKTIEIAQGYTDKIFMYERSGYADPARKFALEQASSEWILVVDADELVPMKLQRVLIDIAESDKYDAVLIPHLNYFFGYPMKGTGWGPLQDMHIRFFKKQYMYYSDKVHDFAHLSKDARLFRLLDKDCAFVHFNFLTVEHYIEKFNRYTTIEAQGKYKHDIPFDLKKIVISSAKEFIRRFLFCKGYSDGFRGLSLSLLMVTYQLVINLKLKIMYECSNLNYDEVIRLKYNKIAEQIRAEYSEE</sequence>
<dbReference type="Proteomes" id="UP000277811">
    <property type="component" value="Unassembled WGS sequence"/>
</dbReference>
<organism evidence="2 3">
    <name type="scientific">Lucifera butyrica</name>
    <dbReference type="NCBI Taxonomy" id="1351585"/>
    <lineage>
        <taxon>Bacteria</taxon>
        <taxon>Bacillati</taxon>
        <taxon>Bacillota</taxon>
        <taxon>Negativicutes</taxon>
        <taxon>Veillonellales</taxon>
        <taxon>Veillonellaceae</taxon>
        <taxon>Lucifera</taxon>
    </lineage>
</organism>
<dbReference type="PANTHER" id="PTHR43630:SF2">
    <property type="entry name" value="GLYCOSYLTRANSFERASE"/>
    <property type="match status" value="1"/>
</dbReference>
<dbReference type="SUPFAM" id="SSF53448">
    <property type="entry name" value="Nucleotide-diphospho-sugar transferases"/>
    <property type="match status" value="1"/>
</dbReference>
<dbReference type="InterPro" id="IPR001173">
    <property type="entry name" value="Glyco_trans_2-like"/>
</dbReference>
<accession>A0A498RGV4</accession>
<protein>
    <submittedName>
        <fullName evidence="2">Nucleotide-diphospho-sugar transferases</fullName>
    </submittedName>
</protein>
<keyword evidence="2" id="KW-0808">Transferase</keyword>
<reference evidence="2 3" key="1">
    <citation type="submission" date="2018-06" db="EMBL/GenBank/DDBJ databases">
        <authorList>
            <person name="Strepis N."/>
        </authorList>
    </citation>
    <scope>NUCLEOTIDE SEQUENCE [LARGE SCALE GENOMIC DNA]</scope>
    <source>
        <strain evidence="2">LUCI</strain>
    </source>
</reference>
<dbReference type="Pfam" id="PF00535">
    <property type="entry name" value="Glycos_transf_2"/>
    <property type="match status" value="1"/>
</dbReference>
<keyword evidence="3" id="KW-1185">Reference proteome</keyword>
<evidence type="ECO:0000313" key="2">
    <source>
        <dbReference type="EMBL" id="VBB09312.1"/>
    </source>
</evidence>
<proteinExistence type="predicted"/>
<dbReference type="PANTHER" id="PTHR43630">
    <property type="entry name" value="POLY-BETA-1,6-N-ACETYL-D-GLUCOSAMINE SYNTHASE"/>
    <property type="match status" value="1"/>
</dbReference>
<dbReference type="AlphaFoldDB" id="A0A498RGV4"/>